<gene>
    <name evidence="9" type="primary">walK_2</name>
    <name evidence="9" type="ORF">G3KMM_00441</name>
</gene>
<evidence type="ECO:0000313" key="9">
    <source>
        <dbReference type="EMBL" id="RYC73363.1"/>
    </source>
</evidence>
<dbReference type="GO" id="GO:0004673">
    <property type="term" value="F:protein histidine kinase activity"/>
    <property type="evidence" value="ECO:0007669"/>
    <property type="project" value="UniProtKB-EC"/>
</dbReference>
<dbReference type="PROSITE" id="PS50109">
    <property type="entry name" value="HIS_KIN"/>
    <property type="match status" value="1"/>
</dbReference>
<evidence type="ECO:0000256" key="7">
    <source>
        <dbReference type="SAM" id="Coils"/>
    </source>
</evidence>
<dbReference type="Pfam" id="PF00512">
    <property type="entry name" value="HisKA"/>
    <property type="match status" value="1"/>
</dbReference>
<dbReference type="InterPro" id="IPR003661">
    <property type="entry name" value="HisK_dim/P_dom"/>
</dbReference>
<dbReference type="SUPFAM" id="SSF47384">
    <property type="entry name" value="Homodimeric domain of signal transducing histidine kinase"/>
    <property type="match status" value="1"/>
</dbReference>
<sequence length="229" mass="25709">MVSEVGGLAVVAHELKSPLAVMRQLALSMDFQEDSLAELKDTKKQLINISERALRQVNDLTKIARLEDGLFEMEPVSVRRICDHVLTELQPFFQINQRSVAAFYKNRHDLAIANPDLLFSVIYNFCINAMYYSTSETESSLVISDRGDSVEITVRDFGPCLPKQIWQSLKDGMVRPASISMRPGSSGLGLFIASKFSQYMQAELLAVRHRDGTSFKLRLPASKQVAFAF</sequence>
<dbReference type="SMART" id="SM00387">
    <property type="entry name" value="HATPase_c"/>
    <property type="match status" value="1"/>
</dbReference>
<comment type="catalytic activity">
    <reaction evidence="1">
        <text>ATP + protein L-histidine = ADP + protein N-phospho-L-histidine.</text>
        <dbReference type="EC" id="2.7.13.3"/>
    </reaction>
</comment>
<evidence type="ECO:0000256" key="6">
    <source>
        <dbReference type="ARBA" id="ARBA00023012"/>
    </source>
</evidence>
<protein>
    <recommendedName>
        <fullName evidence="2">histidine kinase</fullName>
        <ecNumber evidence="2">2.7.13.3</ecNumber>
    </recommendedName>
</protein>
<reference evidence="9 10" key="1">
    <citation type="journal article" date="2018" name="bioRxiv">
        <title>Evidence of independent acquisition and adaption of ultra-small bacteria to human hosts across the highly diverse yet reduced genomes of the phylum Saccharibacteria.</title>
        <authorList>
            <person name="McLean J.S."/>
            <person name="Bor B."/>
            <person name="To T.T."/>
            <person name="Liu Q."/>
            <person name="Kearns K.A."/>
            <person name="Solden L.M."/>
            <person name="Wrighton K.C."/>
            <person name="He X."/>
            <person name="Shi W."/>
        </authorList>
    </citation>
    <scope>NUCLEOTIDE SEQUENCE [LARGE SCALE GENOMIC DNA]</scope>
    <source>
        <strain evidence="9 10">TM7_KMM_G3_1_HOT_351</strain>
    </source>
</reference>
<dbReference type="RefSeq" id="WP_129604998.1">
    <property type="nucleotide sequence ID" value="NZ_PRLL01000016.1"/>
</dbReference>
<dbReference type="InterPro" id="IPR036097">
    <property type="entry name" value="HisK_dim/P_sf"/>
</dbReference>
<feature type="coiled-coil region" evidence="7">
    <location>
        <begin position="29"/>
        <end position="56"/>
    </location>
</feature>
<reference evidence="9 10" key="2">
    <citation type="journal article" date="2020" name="Cell Rep.">
        <title>Acquisition and Adaptation of Ultra-small Parasitic Reduced Genome Bacteria to Mammalian Hosts.</title>
        <authorList>
            <person name="McLean J.S."/>
            <person name="Bor B."/>
            <person name="Kerns K.A."/>
            <person name="Liu Q."/>
            <person name="To T.T."/>
            <person name="Solden L."/>
            <person name="Hendrickson E.L."/>
            <person name="Wrighton K."/>
            <person name="Shi W."/>
            <person name="He X."/>
        </authorList>
    </citation>
    <scope>NUCLEOTIDE SEQUENCE [LARGE SCALE GENOMIC DNA]</scope>
    <source>
        <strain evidence="9 10">TM7_KMM_G3_1_HOT_351</strain>
    </source>
</reference>
<keyword evidence="6" id="KW-0902">Two-component regulatory system</keyword>
<dbReference type="InterPro" id="IPR003594">
    <property type="entry name" value="HATPase_dom"/>
</dbReference>
<dbReference type="Gene3D" id="1.10.287.130">
    <property type="match status" value="1"/>
</dbReference>
<evidence type="ECO:0000259" key="8">
    <source>
        <dbReference type="PROSITE" id="PS50109"/>
    </source>
</evidence>
<evidence type="ECO:0000256" key="3">
    <source>
        <dbReference type="ARBA" id="ARBA00022553"/>
    </source>
</evidence>
<evidence type="ECO:0000313" key="10">
    <source>
        <dbReference type="Proteomes" id="UP001191004"/>
    </source>
</evidence>
<keyword evidence="5 9" id="KW-0418">Kinase</keyword>
<dbReference type="Proteomes" id="UP001191004">
    <property type="component" value="Unassembled WGS sequence"/>
</dbReference>
<accession>A0ABY0FM34</accession>
<dbReference type="PANTHER" id="PTHR45453:SF1">
    <property type="entry name" value="PHOSPHATE REGULON SENSOR PROTEIN PHOR"/>
    <property type="match status" value="1"/>
</dbReference>
<evidence type="ECO:0000256" key="4">
    <source>
        <dbReference type="ARBA" id="ARBA00022679"/>
    </source>
</evidence>
<keyword evidence="7" id="KW-0175">Coiled coil</keyword>
<evidence type="ECO:0000256" key="5">
    <source>
        <dbReference type="ARBA" id="ARBA00022777"/>
    </source>
</evidence>
<keyword evidence="3" id="KW-0597">Phosphoprotein</keyword>
<dbReference type="EMBL" id="PRLL01000016">
    <property type="protein sequence ID" value="RYC73363.1"/>
    <property type="molecule type" value="Genomic_DNA"/>
</dbReference>
<dbReference type="InterPro" id="IPR036890">
    <property type="entry name" value="HATPase_C_sf"/>
</dbReference>
<feature type="domain" description="Histidine kinase" evidence="8">
    <location>
        <begin position="10"/>
        <end position="223"/>
    </location>
</feature>
<evidence type="ECO:0000256" key="1">
    <source>
        <dbReference type="ARBA" id="ARBA00000085"/>
    </source>
</evidence>
<dbReference type="SUPFAM" id="SSF55874">
    <property type="entry name" value="ATPase domain of HSP90 chaperone/DNA topoisomerase II/histidine kinase"/>
    <property type="match status" value="1"/>
</dbReference>
<evidence type="ECO:0000256" key="2">
    <source>
        <dbReference type="ARBA" id="ARBA00012438"/>
    </source>
</evidence>
<comment type="caution">
    <text evidence="9">The sequence shown here is derived from an EMBL/GenBank/DDBJ whole genome shotgun (WGS) entry which is preliminary data.</text>
</comment>
<name>A0ABY0FM34_9BACT</name>
<organism evidence="9 10">
    <name type="scientific">Candidatus Nanosyncoccus nanoralicus</name>
    <dbReference type="NCBI Taxonomy" id="2171996"/>
    <lineage>
        <taxon>Bacteria</taxon>
        <taxon>Candidatus Saccharimonadota</taxon>
        <taxon>Candidatus Nanosyncoccalia</taxon>
        <taxon>Candidatus Nanosyncoccales</taxon>
        <taxon>Candidatus Nanosyncoccaceae</taxon>
        <taxon>Candidatus Nanosyncoccus</taxon>
    </lineage>
</organism>
<keyword evidence="10" id="KW-1185">Reference proteome</keyword>
<dbReference type="InterPro" id="IPR050351">
    <property type="entry name" value="BphY/WalK/GraS-like"/>
</dbReference>
<dbReference type="Pfam" id="PF02518">
    <property type="entry name" value="HATPase_c"/>
    <property type="match status" value="1"/>
</dbReference>
<dbReference type="CDD" id="cd00082">
    <property type="entry name" value="HisKA"/>
    <property type="match status" value="1"/>
</dbReference>
<dbReference type="PANTHER" id="PTHR45453">
    <property type="entry name" value="PHOSPHATE REGULON SENSOR PROTEIN PHOR"/>
    <property type="match status" value="1"/>
</dbReference>
<dbReference type="EC" id="2.7.13.3" evidence="2"/>
<dbReference type="Gene3D" id="3.30.565.10">
    <property type="entry name" value="Histidine kinase-like ATPase, C-terminal domain"/>
    <property type="match status" value="1"/>
</dbReference>
<keyword evidence="4 9" id="KW-0808">Transferase</keyword>
<dbReference type="InterPro" id="IPR005467">
    <property type="entry name" value="His_kinase_dom"/>
</dbReference>
<proteinExistence type="predicted"/>